<name>A0A564UEH6_9FIRM</name>
<keyword evidence="1" id="KW-0732">Signal</keyword>
<evidence type="ECO:0000313" key="2">
    <source>
        <dbReference type="EMBL" id="VUX17841.1"/>
    </source>
</evidence>
<organism evidence="2 3">
    <name type="scientific">Blautia obeum</name>
    <dbReference type="NCBI Taxonomy" id="40520"/>
    <lineage>
        <taxon>Bacteria</taxon>
        <taxon>Bacillati</taxon>
        <taxon>Bacillota</taxon>
        <taxon>Clostridia</taxon>
        <taxon>Lachnospirales</taxon>
        <taxon>Lachnospiraceae</taxon>
        <taxon>Blautia</taxon>
    </lineage>
</organism>
<feature type="chain" id="PRO_5021932202" evidence="1">
    <location>
        <begin position="26"/>
        <end position="144"/>
    </location>
</feature>
<dbReference type="Proteomes" id="UP000409147">
    <property type="component" value="Unassembled WGS sequence"/>
</dbReference>
<gene>
    <name evidence="2" type="ORF">ROSSTS7063_02764</name>
</gene>
<proteinExistence type="predicted"/>
<dbReference type="EMBL" id="CABHNB010000041">
    <property type="protein sequence ID" value="VUX17841.1"/>
    <property type="molecule type" value="Genomic_DNA"/>
</dbReference>
<accession>A0A564UEH6</accession>
<protein>
    <submittedName>
        <fullName evidence="2">Uncharacterized protein</fullName>
    </submittedName>
</protein>
<dbReference type="AlphaFoldDB" id="A0A564UEH6"/>
<sequence>MKKKLITICLSAFMFTSVTSVNCMAENPYPDEESYSESSGHNGSDNCMESNLPEDYYEDYYSDTVQNAYELLCSTDEVSYYLGLGFFVWYTGNKDMIDEKECRVFVLGKDLDDHIDVKNHYAVSDNQVYYLGVIENTWNILGSG</sequence>
<evidence type="ECO:0000256" key="1">
    <source>
        <dbReference type="SAM" id="SignalP"/>
    </source>
</evidence>
<feature type="signal peptide" evidence="1">
    <location>
        <begin position="1"/>
        <end position="25"/>
    </location>
</feature>
<keyword evidence="3" id="KW-1185">Reference proteome</keyword>
<reference evidence="2 3" key="1">
    <citation type="submission" date="2019-07" db="EMBL/GenBank/DDBJ databases">
        <authorList>
            <person name="Hibberd C M."/>
            <person name="Gehrig L. J."/>
            <person name="Chang H.-W."/>
            <person name="Venkatesh S."/>
        </authorList>
    </citation>
    <scope>NUCLEOTIDE SEQUENCE [LARGE SCALE GENOMIC DNA]</scope>
    <source>
        <strain evidence="2">Ruminococcus_obeum_SSTS_Bg7063</strain>
    </source>
</reference>
<dbReference type="RefSeq" id="WP_144369531.1">
    <property type="nucleotide sequence ID" value="NZ_CABHNB010000041.1"/>
</dbReference>
<evidence type="ECO:0000313" key="3">
    <source>
        <dbReference type="Proteomes" id="UP000409147"/>
    </source>
</evidence>